<evidence type="ECO:0000259" key="7">
    <source>
        <dbReference type="PROSITE" id="PS50049"/>
    </source>
</evidence>
<dbReference type="GO" id="GO:0005615">
    <property type="term" value="C:extracellular space"/>
    <property type="evidence" value="ECO:0007669"/>
    <property type="project" value="UniProtKB-KW"/>
</dbReference>
<evidence type="ECO:0000313" key="8">
    <source>
        <dbReference type="Ensembl" id="ENSMMDP00005048572.1"/>
    </source>
</evidence>
<dbReference type="PANTHER" id="PTHR11471:SF56">
    <property type="entry name" value="TUMOR NECROSIS FACTOR LIGAND SUPERFAMILY MEMBER 14-LIKE"/>
    <property type="match status" value="1"/>
</dbReference>
<dbReference type="SMART" id="SM00207">
    <property type="entry name" value="TNF"/>
    <property type="match status" value="1"/>
</dbReference>
<evidence type="ECO:0000256" key="4">
    <source>
        <dbReference type="ARBA" id="ARBA00023136"/>
    </source>
</evidence>
<dbReference type="SUPFAM" id="SSF49842">
    <property type="entry name" value="TNF-like"/>
    <property type="match status" value="1"/>
</dbReference>
<keyword evidence="4 6" id="KW-0472">Membrane</keyword>
<dbReference type="GO" id="GO:0005164">
    <property type="term" value="F:tumor necrosis factor receptor binding"/>
    <property type="evidence" value="ECO:0007669"/>
    <property type="project" value="InterPro"/>
</dbReference>
<sequence length="246" mass="27792">MAEACPQVFVVDSQANYAALPSGKNAKGLRVSQRVLLFLVGLALFGLVVEACFIFYMYRKIEVRLVSLFSLCMCAHVSIMERESNEIPPLPTGRTLPAEPQRRPSAHLMGSKNPVNKNIVQWTDADGDAFTYRMEYNGSHLVVQEDGYYYLYSKVYFAAEECSAIKHKVMKHTEAYDESMELMKSNRLHCHSPRAQMSQKPVEDLWNSFLGGIFHLQPGDKIFVTLEDGKTMRPGSAENFMGAFMI</sequence>
<dbReference type="PROSITE" id="PS50049">
    <property type="entry name" value="THD_2"/>
    <property type="match status" value="1"/>
</dbReference>
<evidence type="ECO:0000256" key="2">
    <source>
        <dbReference type="ARBA" id="ARBA00008670"/>
    </source>
</evidence>
<accession>A0A668A5J9</accession>
<dbReference type="Ensembl" id="ENSMMDT00005049524.1">
    <property type="protein sequence ID" value="ENSMMDP00005048572.1"/>
    <property type="gene ID" value="ENSMMDG00005022095.1"/>
</dbReference>
<name>A0A668A5J9_9TELE</name>
<dbReference type="Gene3D" id="2.60.120.40">
    <property type="match status" value="1"/>
</dbReference>
<evidence type="ECO:0000256" key="6">
    <source>
        <dbReference type="SAM" id="Phobius"/>
    </source>
</evidence>
<comment type="subcellular location">
    <subcellularLocation>
        <location evidence="1">Membrane</location>
    </subcellularLocation>
</comment>
<keyword evidence="6" id="KW-1133">Transmembrane helix</keyword>
<proteinExistence type="inferred from homology"/>
<protein>
    <recommendedName>
        <fullName evidence="7">THD domain-containing protein</fullName>
    </recommendedName>
</protein>
<feature type="domain" description="THD" evidence="7">
    <location>
        <begin position="104"/>
        <end position="246"/>
    </location>
</feature>
<evidence type="ECO:0000256" key="1">
    <source>
        <dbReference type="ARBA" id="ARBA00004370"/>
    </source>
</evidence>
<gene>
    <name evidence="8" type="primary">LOC115366406</name>
</gene>
<dbReference type="GO" id="GO:0016020">
    <property type="term" value="C:membrane"/>
    <property type="evidence" value="ECO:0007669"/>
    <property type="project" value="UniProtKB-SubCell"/>
</dbReference>
<dbReference type="GO" id="GO:0006955">
    <property type="term" value="P:immune response"/>
    <property type="evidence" value="ECO:0007669"/>
    <property type="project" value="InterPro"/>
</dbReference>
<keyword evidence="9" id="KW-1185">Reference proteome</keyword>
<dbReference type="InterPro" id="IPR008983">
    <property type="entry name" value="Tumour_necrosis_fac-like_dom"/>
</dbReference>
<dbReference type="PANTHER" id="PTHR11471">
    <property type="entry name" value="TUMOR NECROSIS FACTOR FAMILY MEMBER"/>
    <property type="match status" value="1"/>
</dbReference>
<comment type="similarity">
    <text evidence="2">Belongs to the tumor necrosis factor family.</text>
</comment>
<dbReference type="AlphaFoldDB" id="A0A668A5J9"/>
<dbReference type="CDD" id="cd00184">
    <property type="entry name" value="TNF"/>
    <property type="match status" value="1"/>
</dbReference>
<feature type="region of interest" description="Disordered" evidence="5">
    <location>
        <begin position="88"/>
        <end position="112"/>
    </location>
</feature>
<evidence type="ECO:0000313" key="9">
    <source>
        <dbReference type="Proteomes" id="UP000472263"/>
    </source>
</evidence>
<evidence type="ECO:0000256" key="5">
    <source>
        <dbReference type="SAM" id="MobiDB-lite"/>
    </source>
</evidence>
<keyword evidence="6" id="KW-0812">Transmembrane</keyword>
<evidence type="ECO:0000256" key="3">
    <source>
        <dbReference type="ARBA" id="ARBA00022514"/>
    </source>
</evidence>
<keyword evidence="3" id="KW-0202">Cytokine</keyword>
<organism evidence="8 9">
    <name type="scientific">Myripristis murdjan</name>
    <name type="common">pinecone soldierfish</name>
    <dbReference type="NCBI Taxonomy" id="586833"/>
    <lineage>
        <taxon>Eukaryota</taxon>
        <taxon>Metazoa</taxon>
        <taxon>Chordata</taxon>
        <taxon>Craniata</taxon>
        <taxon>Vertebrata</taxon>
        <taxon>Euteleostomi</taxon>
        <taxon>Actinopterygii</taxon>
        <taxon>Neopterygii</taxon>
        <taxon>Teleostei</taxon>
        <taxon>Neoteleostei</taxon>
        <taxon>Acanthomorphata</taxon>
        <taxon>Holocentriformes</taxon>
        <taxon>Holocentridae</taxon>
        <taxon>Myripristis</taxon>
    </lineage>
</organism>
<feature type="transmembrane region" description="Helical" evidence="6">
    <location>
        <begin position="35"/>
        <end position="58"/>
    </location>
</feature>
<dbReference type="Pfam" id="PF00229">
    <property type="entry name" value="TNF"/>
    <property type="match status" value="1"/>
</dbReference>
<dbReference type="InParanoid" id="A0A668A5J9"/>
<reference evidence="8" key="2">
    <citation type="submission" date="2025-08" db="UniProtKB">
        <authorList>
            <consortium name="Ensembl"/>
        </authorList>
    </citation>
    <scope>IDENTIFICATION</scope>
</reference>
<reference evidence="8" key="1">
    <citation type="submission" date="2019-06" db="EMBL/GenBank/DDBJ databases">
        <authorList>
            <consortium name="Wellcome Sanger Institute Data Sharing"/>
        </authorList>
    </citation>
    <scope>NUCLEOTIDE SEQUENCE [LARGE SCALE GENOMIC DNA]</scope>
</reference>
<dbReference type="GeneTree" id="ENSGT01060000248544"/>
<dbReference type="Proteomes" id="UP000472263">
    <property type="component" value="Chromosome 1"/>
</dbReference>
<dbReference type="GO" id="GO:0005125">
    <property type="term" value="F:cytokine activity"/>
    <property type="evidence" value="ECO:0007669"/>
    <property type="project" value="UniProtKB-KW"/>
</dbReference>
<reference evidence="8" key="3">
    <citation type="submission" date="2025-09" db="UniProtKB">
        <authorList>
            <consortium name="Ensembl"/>
        </authorList>
    </citation>
    <scope>IDENTIFICATION</scope>
</reference>
<dbReference type="InterPro" id="IPR006052">
    <property type="entry name" value="TNF_dom"/>
</dbReference>